<name>A0ABR1YRD3_9PEZI</name>
<dbReference type="Proteomes" id="UP001492380">
    <property type="component" value="Unassembled WGS sequence"/>
</dbReference>
<proteinExistence type="predicted"/>
<sequence>MSNFCLAAHDRTSKKRPRVHKHFTTRSVRRVVGGRRMDSTGSELLLGSGRSKGGTRAARTRNSRSCCASATEKLLCRTGCVKQNETGPGRGIGVGRLSEFGHAASSLAPNEVSKMSHLASASDSSSAEVCNYSLPAVVFLALLLFKPGRGRQWCSPSSWPKVGPEAPGCPCGMMLKQLHTTARHERTYASTWVGGCSGELRGSGRASGVTPGWPLNEILGENDGLAGCTFRGRYGRPSLVQGRVSDPKSGVAGARLSRDMVWADGRGAGQTRGRIV</sequence>
<protein>
    <submittedName>
        <fullName evidence="1">Uncharacterized protein</fullName>
    </submittedName>
</protein>
<organism evidence="1 2">
    <name type="scientific">Phyllosticta capitalensis</name>
    <dbReference type="NCBI Taxonomy" id="121624"/>
    <lineage>
        <taxon>Eukaryota</taxon>
        <taxon>Fungi</taxon>
        <taxon>Dikarya</taxon>
        <taxon>Ascomycota</taxon>
        <taxon>Pezizomycotina</taxon>
        <taxon>Dothideomycetes</taxon>
        <taxon>Dothideomycetes incertae sedis</taxon>
        <taxon>Botryosphaeriales</taxon>
        <taxon>Phyllostictaceae</taxon>
        <taxon>Phyllosticta</taxon>
    </lineage>
</organism>
<gene>
    <name evidence="1" type="ORF">HDK90DRAFT_261285</name>
</gene>
<keyword evidence="2" id="KW-1185">Reference proteome</keyword>
<dbReference type="EMBL" id="JBBWRZ010000005">
    <property type="protein sequence ID" value="KAK8235997.1"/>
    <property type="molecule type" value="Genomic_DNA"/>
</dbReference>
<reference evidence="1 2" key="1">
    <citation type="submission" date="2024-04" db="EMBL/GenBank/DDBJ databases">
        <title>Phyllosticta paracitricarpa is synonymous to the EU quarantine fungus P. citricarpa based on phylogenomic analyses.</title>
        <authorList>
            <consortium name="Lawrence Berkeley National Laboratory"/>
            <person name="Van Ingen-Buijs V.A."/>
            <person name="Van Westerhoven A.C."/>
            <person name="Haridas S."/>
            <person name="Skiadas P."/>
            <person name="Martin F."/>
            <person name="Groenewald J.Z."/>
            <person name="Crous P.W."/>
            <person name="Seidl M.F."/>
        </authorList>
    </citation>
    <scope>NUCLEOTIDE SEQUENCE [LARGE SCALE GENOMIC DNA]</scope>
    <source>
        <strain evidence="1 2">CBS 123374</strain>
    </source>
</reference>
<comment type="caution">
    <text evidence="1">The sequence shown here is derived from an EMBL/GenBank/DDBJ whole genome shotgun (WGS) entry which is preliminary data.</text>
</comment>
<evidence type="ECO:0000313" key="1">
    <source>
        <dbReference type="EMBL" id="KAK8235997.1"/>
    </source>
</evidence>
<evidence type="ECO:0000313" key="2">
    <source>
        <dbReference type="Proteomes" id="UP001492380"/>
    </source>
</evidence>
<accession>A0ABR1YRD3</accession>